<feature type="signal peptide" evidence="2">
    <location>
        <begin position="1"/>
        <end position="21"/>
    </location>
</feature>
<proteinExistence type="predicted"/>
<feature type="non-terminal residue" evidence="4">
    <location>
        <position position="99"/>
    </location>
</feature>
<dbReference type="Gene3D" id="1.10.225.10">
    <property type="entry name" value="Saposin-like"/>
    <property type="match status" value="1"/>
</dbReference>
<feature type="domain" description="Saposin B-type" evidence="3">
    <location>
        <begin position="23"/>
        <end position="99"/>
    </location>
</feature>
<feature type="chain" id="PRO_5041230592" description="Saposin B-type domain-containing protein" evidence="2">
    <location>
        <begin position="22"/>
        <end position="99"/>
    </location>
</feature>
<evidence type="ECO:0000259" key="3">
    <source>
        <dbReference type="PROSITE" id="PS50015"/>
    </source>
</evidence>
<evidence type="ECO:0000313" key="5">
    <source>
        <dbReference type="Proteomes" id="UP001177023"/>
    </source>
</evidence>
<keyword evidence="5" id="KW-1185">Reference proteome</keyword>
<dbReference type="SUPFAM" id="SSF47862">
    <property type="entry name" value="Saposin"/>
    <property type="match status" value="1"/>
</dbReference>
<dbReference type="PROSITE" id="PS50015">
    <property type="entry name" value="SAP_B"/>
    <property type="match status" value="1"/>
</dbReference>
<dbReference type="Proteomes" id="UP001177023">
    <property type="component" value="Unassembled WGS sequence"/>
</dbReference>
<dbReference type="SMART" id="SM00741">
    <property type="entry name" value="SapB"/>
    <property type="match status" value="1"/>
</dbReference>
<name>A0AA36CTK5_9BILA</name>
<dbReference type="AlphaFoldDB" id="A0AA36CTK5"/>
<dbReference type="InterPro" id="IPR011001">
    <property type="entry name" value="Saposin-like"/>
</dbReference>
<organism evidence="4 5">
    <name type="scientific">Mesorhabditis spiculigera</name>
    <dbReference type="NCBI Taxonomy" id="96644"/>
    <lineage>
        <taxon>Eukaryota</taxon>
        <taxon>Metazoa</taxon>
        <taxon>Ecdysozoa</taxon>
        <taxon>Nematoda</taxon>
        <taxon>Chromadorea</taxon>
        <taxon>Rhabditida</taxon>
        <taxon>Rhabditina</taxon>
        <taxon>Rhabditomorpha</taxon>
        <taxon>Rhabditoidea</taxon>
        <taxon>Rhabditidae</taxon>
        <taxon>Mesorhabditinae</taxon>
        <taxon>Mesorhabditis</taxon>
    </lineage>
</organism>
<accession>A0AA36CTK5</accession>
<sequence>MKNCVYLAACSLVLLISISLAADQEFCLACEPFVNDVVKYKDEKADKFVDKTRKACAKRFDMVYPTFCKTLVTAQIDDIQTKLQGGQPVKKICQKLKMC</sequence>
<comment type="caution">
    <text evidence="4">The sequence shown here is derived from an EMBL/GenBank/DDBJ whole genome shotgun (WGS) entry which is preliminary data.</text>
</comment>
<dbReference type="EMBL" id="CATQJA010002622">
    <property type="protein sequence ID" value="CAJ0573716.1"/>
    <property type="molecule type" value="Genomic_DNA"/>
</dbReference>
<evidence type="ECO:0000256" key="1">
    <source>
        <dbReference type="ARBA" id="ARBA00023157"/>
    </source>
</evidence>
<dbReference type="InterPro" id="IPR008139">
    <property type="entry name" value="SaposinB_dom"/>
</dbReference>
<keyword evidence="2" id="KW-0732">Signal</keyword>
<keyword evidence="1" id="KW-1015">Disulfide bond</keyword>
<evidence type="ECO:0000256" key="2">
    <source>
        <dbReference type="SAM" id="SignalP"/>
    </source>
</evidence>
<protein>
    <recommendedName>
        <fullName evidence="3">Saposin B-type domain-containing protein</fullName>
    </recommendedName>
</protein>
<gene>
    <name evidence="4" type="ORF">MSPICULIGERA_LOCUS12066</name>
</gene>
<reference evidence="4" key="1">
    <citation type="submission" date="2023-06" db="EMBL/GenBank/DDBJ databases">
        <authorList>
            <person name="Delattre M."/>
        </authorList>
    </citation>
    <scope>NUCLEOTIDE SEQUENCE</scope>
    <source>
        <strain evidence="4">AF72</strain>
    </source>
</reference>
<evidence type="ECO:0000313" key="4">
    <source>
        <dbReference type="EMBL" id="CAJ0573716.1"/>
    </source>
</evidence>